<feature type="region of interest" description="Disordered" evidence="1">
    <location>
        <begin position="268"/>
        <end position="301"/>
    </location>
</feature>
<proteinExistence type="predicted"/>
<evidence type="ECO:0000313" key="2">
    <source>
        <dbReference type="EMBL" id="KAF3537589.1"/>
    </source>
</evidence>
<accession>A0A8S9Q4M0</accession>
<protein>
    <submittedName>
        <fullName evidence="2">Uncharacterized protein</fullName>
    </submittedName>
</protein>
<dbReference type="Proteomes" id="UP000712600">
    <property type="component" value="Unassembled WGS sequence"/>
</dbReference>
<feature type="region of interest" description="Disordered" evidence="1">
    <location>
        <begin position="1"/>
        <end position="49"/>
    </location>
</feature>
<sequence length="301" mass="32876">MATSSSSSRDHLFVRSSSSDSSSDTSSDSPSHALTTKPSDAISERSSPTSGGRFANVIFVGPDSYPASPPVGYTAICSEFRGIGFHQNLSWIMVELCGLFRIAPNQLNLRSWGHIHALQVLSDLSAVEIIGSMVATAFRTREIGEGSRRVELLPRPRCRSPVELPEWIENTLKLGEYFFVLHLGPRPNGFRLSWSALGVSPEDPAESIAFPENLLNLATNLCDPAFLLHPDIIQMTSLACTDNHLYVPAQSMDALIAARVHFDSPSLDSYRSVERTPSQLCPDEPPSHSPPDRDENPSSSK</sequence>
<reference evidence="2" key="1">
    <citation type="submission" date="2019-12" db="EMBL/GenBank/DDBJ databases">
        <title>Genome sequencing and annotation of Brassica cretica.</title>
        <authorList>
            <person name="Studholme D.J."/>
            <person name="Sarris P."/>
        </authorList>
    </citation>
    <scope>NUCLEOTIDE SEQUENCE</scope>
    <source>
        <strain evidence="2">PFS-109/04</strain>
        <tissue evidence="2">Leaf</tissue>
    </source>
</reference>
<dbReference type="AlphaFoldDB" id="A0A8S9Q4M0"/>
<feature type="compositionally biased region" description="Polar residues" evidence="1">
    <location>
        <begin position="32"/>
        <end position="49"/>
    </location>
</feature>
<gene>
    <name evidence="2" type="ORF">F2Q69_00021829</name>
</gene>
<organism evidence="2 3">
    <name type="scientific">Brassica cretica</name>
    <name type="common">Mustard</name>
    <dbReference type="NCBI Taxonomy" id="69181"/>
    <lineage>
        <taxon>Eukaryota</taxon>
        <taxon>Viridiplantae</taxon>
        <taxon>Streptophyta</taxon>
        <taxon>Embryophyta</taxon>
        <taxon>Tracheophyta</taxon>
        <taxon>Spermatophyta</taxon>
        <taxon>Magnoliopsida</taxon>
        <taxon>eudicotyledons</taxon>
        <taxon>Gunneridae</taxon>
        <taxon>Pentapetalae</taxon>
        <taxon>rosids</taxon>
        <taxon>malvids</taxon>
        <taxon>Brassicales</taxon>
        <taxon>Brassicaceae</taxon>
        <taxon>Brassiceae</taxon>
        <taxon>Brassica</taxon>
    </lineage>
</organism>
<comment type="caution">
    <text evidence="2">The sequence shown here is derived from an EMBL/GenBank/DDBJ whole genome shotgun (WGS) entry which is preliminary data.</text>
</comment>
<feature type="compositionally biased region" description="Basic and acidic residues" evidence="1">
    <location>
        <begin position="290"/>
        <end position="301"/>
    </location>
</feature>
<dbReference type="EMBL" id="QGKX02001290">
    <property type="protein sequence ID" value="KAF3537589.1"/>
    <property type="molecule type" value="Genomic_DNA"/>
</dbReference>
<evidence type="ECO:0000313" key="3">
    <source>
        <dbReference type="Proteomes" id="UP000712600"/>
    </source>
</evidence>
<feature type="compositionally biased region" description="Low complexity" evidence="1">
    <location>
        <begin position="16"/>
        <end position="31"/>
    </location>
</feature>
<name>A0A8S9Q4M0_BRACR</name>
<evidence type="ECO:0000256" key="1">
    <source>
        <dbReference type="SAM" id="MobiDB-lite"/>
    </source>
</evidence>